<proteinExistence type="predicted"/>
<dbReference type="Proteomes" id="UP000309038">
    <property type="component" value="Unassembled WGS sequence"/>
</dbReference>
<dbReference type="EMBL" id="SGPJ01000272">
    <property type="protein sequence ID" value="THG95994.1"/>
    <property type="molecule type" value="Genomic_DNA"/>
</dbReference>
<dbReference type="InterPro" id="IPR029058">
    <property type="entry name" value="AB_hydrolase_fold"/>
</dbReference>
<evidence type="ECO:0000313" key="2">
    <source>
        <dbReference type="EMBL" id="THG95994.1"/>
    </source>
</evidence>
<dbReference type="Gene3D" id="3.40.50.1820">
    <property type="entry name" value="alpha/beta hydrolase"/>
    <property type="match status" value="1"/>
</dbReference>
<accession>A0A4S4KD32</accession>
<dbReference type="Pfam" id="PF12697">
    <property type="entry name" value="Abhydrolase_6"/>
    <property type="match status" value="1"/>
</dbReference>
<feature type="domain" description="AB hydrolase-1" evidence="1">
    <location>
        <begin position="42"/>
        <end position="130"/>
    </location>
</feature>
<comment type="caution">
    <text evidence="2">The sequence shown here is derived from an EMBL/GenBank/DDBJ whole genome shotgun (WGS) entry which is preliminary data.</text>
</comment>
<dbReference type="SUPFAM" id="SSF53474">
    <property type="entry name" value="alpha/beta-Hydrolases"/>
    <property type="match status" value="1"/>
</dbReference>
<protein>
    <recommendedName>
        <fullName evidence="1">AB hydrolase-1 domain-containing protein</fullName>
    </recommendedName>
</protein>
<keyword evidence="3" id="KW-1185">Reference proteome</keyword>
<dbReference type="InterPro" id="IPR000073">
    <property type="entry name" value="AB_hydrolase_1"/>
</dbReference>
<name>A0A4S4KD32_9APHY</name>
<dbReference type="AlphaFoldDB" id="A0A4S4KD32"/>
<reference evidence="2 3" key="1">
    <citation type="submission" date="2019-02" db="EMBL/GenBank/DDBJ databases">
        <title>Genome sequencing of the rare red list fungi Phlebia centrifuga.</title>
        <authorList>
            <person name="Buettner E."/>
            <person name="Kellner H."/>
        </authorList>
    </citation>
    <scope>NUCLEOTIDE SEQUENCE [LARGE SCALE GENOMIC DNA]</scope>
    <source>
        <strain evidence="2 3">DSM 108282</strain>
    </source>
</reference>
<evidence type="ECO:0000259" key="1">
    <source>
        <dbReference type="Pfam" id="PF12697"/>
    </source>
</evidence>
<organism evidence="2 3">
    <name type="scientific">Hermanssonia centrifuga</name>
    <dbReference type="NCBI Taxonomy" id="98765"/>
    <lineage>
        <taxon>Eukaryota</taxon>
        <taxon>Fungi</taxon>
        <taxon>Dikarya</taxon>
        <taxon>Basidiomycota</taxon>
        <taxon>Agaricomycotina</taxon>
        <taxon>Agaricomycetes</taxon>
        <taxon>Polyporales</taxon>
        <taxon>Meruliaceae</taxon>
        <taxon>Hermanssonia</taxon>
    </lineage>
</organism>
<sequence>MFSTLLVDTVIFETPAEVNGEKLKMAANRYTTNNSSKSGVTLILTHASGTHKEHWEPVLENLLPQLQDSSFSIHEIWAFDWQSHGDSAVLNAGIFSRHEYAPTTVDWGNALATFVKAFLMNHRIVCIGHSPLFDNML</sequence>
<gene>
    <name evidence="2" type="ORF">EW026_g5760</name>
</gene>
<evidence type="ECO:0000313" key="3">
    <source>
        <dbReference type="Proteomes" id="UP000309038"/>
    </source>
</evidence>